<feature type="domain" description="Metallo-beta-lactamase" evidence="8">
    <location>
        <begin position="17"/>
        <end position="223"/>
    </location>
</feature>
<dbReference type="AlphaFoldDB" id="A0A9Q0RT89"/>
<comment type="similarity">
    <text evidence="2 6">Belongs to the metallo-beta-lactamase superfamily. RNA-metabolizing metallo-beta-lactamase-like family. CPSF2/YSH1 subfamily.</text>
</comment>
<dbReference type="EMBL" id="JAPWDV010000001">
    <property type="protein sequence ID" value="KAJ6225475.1"/>
    <property type="molecule type" value="Genomic_DNA"/>
</dbReference>
<name>A0A9Q0RT89_BLOTA</name>
<dbReference type="InterPro" id="IPR027075">
    <property type="entry name" value="CPSF2"/>
</dbReference>
<feature type="compositionally biased region" description="Acidic residues" evidence="7">
    <location>
        <begin position="423"/>
        <end position="437"/>
    </location>
</feature>
<dbReference type="Pfam" id="PF13299">
    <property type="entry name" value="CPSF100_C"/>
    <property type="match status" value="1"/>
</dbReference>
<dbReference type="OMA" id="QSRHNME"/>
<reference evidence="10" key="1">
    <citation type="submission" date="2022-12" db="EMBL/GenBank/DDBJ databases">
        <title>Genome assemblies of Blomia tropicalis.</title>
        <authorList>
            <person name="Cui Y."/>
        </authorList>
    </citation>
    <scope>NUCLEOTIDE SEQUENCE</scope>
    <source>
        <tissue evidence="10">Adult mites</tissue>
    </source>
</reference>
<dbReference type="SMART" id="SM00849">
    <property type="entry name" value="Lactamase_B"/>
    <property type="match status" value="1"/>
</dbReference>
<comment type="subcellular location">
    <subcellularLocation>
        <location evidence="1 6">Nucleus</location>
    </subcellularLocation>
</comment>
<dbReference type="InterPro" id="IPR035639">
    <property type="entry name" value="CPSF2_MBL"/>
</dbReference>
<evidence type="ECO:0000259" key="9">
    <source>
        <dbReference type="SMART" id="SM01027"/>
    </source>
</evidence>
<dbReference type="Proteomes" id="UP001142055">
    <property type="component" value="Chromosome 1"/>
</dbReference>
<dbReference type="PANTHER" id="PTHR45922">
    <property type="entry name" value="CLEAVAGE AND POLYADENYLATION SPECIFICITY FACTOR SUBUNIT 2"/>
    <property type="match status" value="1"/>
</dbReference>
<dbReference type="SMART" id="SM01027">
    <property type="entry name" value="Beta-Casp"/>
    <property type="match status" value="1"/>
</dbReference>
<dbReference type="InterPro" id="IPR025069">
    <property type="entry name" value="Cpsf2_C"/>
</dbReference>
<gene>
    <name evidence="10" type="ORF">RDWZM_004020</name>
</gene>
<proteinExistence type="inferred from homology"/>
<evidence type="ECO:0000313" key="10">
    <source>
        <dbReference type="EMBL" id="KAJ6225475.1"/>
    </source>
</evidence>
<dbReference type="InterPro" id="IPR011108">
    <property type="entry name" value="RMMBL"/>
</dbReference>
<keyword evidence="3 6" id="KW-0507">mRNA processing</keyword>
<evidence type="ECO:0000256" key="3">
    <source>
        <dbReference type="ARBA" id="ARBA00022664"/>
    </source>
</evidence>
<dbReference type="GO" id="GO:0005847">
    <property type="term" value="C:mRNA cleavage and polyadenylation specificity factor complex"/>
    <property type="evidence" value="ECO:0007669"/>
    <property type="project" value="InterPro"/>
</dbReference>
<dbReference type="Pfam" id="PF07521">
    <property type="entry name" value="RMMBL"/>
    <property type="match status" value="1"/>
</dbReference>
<dbReference type="Pfam" id="PF10996">
    <property type="entry name" value="Beta-Casp"/>
    <property type="match status" value="1"/>
</dbReference>
<comment type="caution">
    <text evidence="10">The sequence shown here is derived from an EMBL/GenBank/DDBJ whole genome shotgun (WGS) entry which is preliminary data.</text>
</comment>
<dbReference type="GO" id="GO:0003723">
    <property type="term" value="F:RNA binding"/>
    <property type="evidence" value="ECO:0007669"/>
    <property type="project" value="UniProtKB-KW"/>
</dbReference>
<evidence type="ECO:0000256" key="7">
    <source>
        <dbReference type="SAM" id="MobiDB-lite"/>
    </source>
</evidence>
<dbReference type="PANTHER" id="PTHR45922:SF1">
    <property type="entry name" value="CLEAVAGE AND POLYADENYLATION SPECIFICITY FACTOR SUBUNIT 2"/>
    <property type="match status" value="1"/>
</dbReference>
<keyword evidence="11" id="KW-1185">Reference proteome</keyword>
<evidence type="ECO:0000313" key="11">
    <source>
        <dbReference type="Proteomes" id="UP001142055"/>
    </source>
</evidence>
<dbReference type="Pfam" id="PF16661">
    <property type="entry name" value="Lactamase_B_6"/>
    <property type="match status" value="1"/>
</dbReference>
<dbReference type="SUPFAM" id="SSF56281">
    <property type="entry name" value="Metallo-hydrolase/oxidoreductase"/>
    <property type="match status" value="1"/>
</dbReference>
<feature type="domain" description="Beta-Casp" evidence="9">
    <location>
        <begin position="243"/>
        <end position="367"/>
    </location>
</feature>
<dbReference type="FunFam" id="3.60.15.10:FF:000008">
    <property type="entry name" value="Cleavage and polyadenylation specificity factor subunit 2"/>
    <property type="match status" value="1"/>
</dbReference>
<evidence type="ECO:0000259" key="8">
    <source>
        <dbReference type="SMART" id="SM00849"/>
    </source>
</evidence>
<evidence type="ECO:0000256" key="2">
    <source>
        <dbReference type="ARBA" id="ARBA00010624"/>
    </source>
</evidence>
<dbReference type="InterPro" id="IPR036866">
    <property type="entry name" value="RibonucZ/Hydroxyglut_hydro"/>
</dbReference>
<accession>A0A9Q0RT89</accession>
<evidence type="ECO:0000256" key="5">
    <source>
        <dbReference type="ARBA" id="ARBA00023242"/>
    </source>
</evidence>
<evidence type="ECO:0000256" key="4">
    <source>
        <dbReference type="ARBA" id="ARBA00022884"/>
    </source>
</evidence>
<sequence length="807" mass="92192">MTSIIHFTPISGAKNESPPCYLLQIDDFCFLLDCGCDENIDISYVEKLQPFIPSIDAVLLSHADSNHLGAFPYLVGKCGLSCDVYATTPVYQMGQLFAYDLYQSKLNYEEFDLFTLDDIDMAFEKVIQVKYNQTTVLQGKGQGLTITPLPAGHMLGGTIWRIVKDGGEDIIYATDFNHKKERHLNGCVLDKISRPSLLITDCSNIDYVPDRRKKRDDLLLNNILETTRSGGNVLLAIDTAGRVLELAHMLEQVWRNEQGFQAYSLVLLNNFSYNVIEYAKSFVEWMSDKLMRSFEGQRNNPFAFRHLKLCHHLNELNRIPEPYVIMASQPDLQCGFSRELFFTFSSKPNNSIILTRRSSNNTLASILMNLADAESNVIEVEQKSRVPLTGKELDDYMEAVKQEELEKERQNKSMEQVTKNGDDYDSEESDDDEFDFNDIDESKNLHSRMMKKNNHEDNKFILLNTTNIKHDLMMTRMDGRLKGGGFFKNAKKSYPMFPCVERKLKWDEYGESINPEQFVMFDMSRVNLADEKDNVNETIAGNDINKEEDMEQSEKVKQPPTKCIKTDEKVEVECRIEFIDFEGRSDGESLKRIISMIKPRRLILIRGHEEKIEAFSSFCVSAEFVGSDKIYTPNEMELVDVTTERHIYPVKLRDALVSSLNFSQAKDGAQLAWVEAEISMTIPELSLSTQNINSENDSEDHNMAEDSFEEPIGQRSGRDTLIAALQHIPISNLPPHKTIFVNELKLSDFKQILMKNGIQAEFSGGVLLCNGHVEVKRTETGHIHLEGTVSDDYFKVRNLLYDQYAIL</sequence>
<dbReference type="InterPro" id="IPR001279">
    <property type="entry name" value="Metallo-B-lactamas"/>
</dbReference>
<feature type="region of interest" description="Disordered" evidence="7">
    <location>
        <begin position="404"/>
        <end position="437"/>
    </location>
</feature>
<dbReference type="GO" id="GO:0006398">
    <property type="term" value="P:mRNA 3'-end processing by stem-loop binding and cleavage"/>
    <property type="evidence" value="ECO:0007669"/>
    <property type="project" value="InterPro"/>
</dbReference>
<organism evidence="10 11">
    <name type="scientific">Blomia tropicalis</name>
    <name type="common">Mite</name>
    <dbReference type="NCBI Taxonomy" id="40697"/>
    <lineage>
        <taxon>Eukaryota</taxon>
        <taxon>Metazoa</taxon>
        <taxon>Ecdysozoa</taxon>
        <taxon>Arthropoda</taxon>
        <taxon>Chelicerata</taxon>
        <taxon>Arachnida</taxon>
        <taxon>Acari</taxon>
        <taxon>Acariformes</taxon>
        <taxon>Sarcoptiformes</taxon>
        <taxon>Astigmata</taxon>
        <taxon>Glycyphagoidea</taxon>
        <taxon>Echimyopodidae</taxon>
        <taxon>Blomia</taxon>
    </lineage>
</organism>
<keyword evidence="5 6" id="KW-0539">Nucleus</keyword>
<dbReference type="InterPro" id="IPR022712">
    <property type="entry name" value="Beta_Casp"/>
</dbReference>
<dbReference type="CDD" id="cd16293">
    <property type="entry name" value="CPSF2-like_MBL-fold"/>
    <property type="match status" value="1"/>
</dbReference>
<evidence type="ECO:0000256" key="6">
    <source>
        <dbReference type="RuleBase" id="RU365006"/>
    </source>
</evidence>
<protein>
    <recommendedName>
        <fullName evidence="6">Cleavage and polyadenylation specificity factor subunit 2</fullName>
    </recommendedName>
    <alternativeName>
        <fullName evidence="6">Cleavage and polyadenylation specificity factor 100 kDa subunit</fullName>
    </alternativeName>
</protein>
<keyword evidence="4 6" id="KW-0694">RNA-binding</keyword>
<dbReference type="Gene3D" id="3.60.15.10">
    <property type="entry name" value="Ribonuclease Z/Hydroxyacylglutathione hydrolase-like"/>
    <property type="match status" value="1"/>
</dbReference>
<evidence type="ECO:0000256" key="1">
    <source>
        <dbReference type="ARBA" id="ARBA00004123"/>
    </source>
</evidence>